<keyword evidence="3" id="KW-1185">Reference proteome</keyword>
<evidence type="ECO:0000313" key="3">
    <source>
        <dbReference type="Proteomes" id="UP000292459"/>
    </source>
</evidence>
<reference evidence="2 3" key="1">
    <citation type="submission" date="2018-11" db="EMBL/GenBank/DDBJ databases">
        <title>Whole genome sequencing of an environmental sample.</title>
        <authorList>
            <person name="Sarangi A.N."/>
            <person name="Singh D."/>
            <person name="Tripathy S."/>
        </authorList>
    </citation>
    <scope>NUCLEOTIDE SEQUENCE [LARGE SCALE GENOMIC DNA]</scope>
    <source>
        <strain evidence="2 3">Lakshadweep</strain>
    </source>
</reference>
<evidence type="ECO:0000313" key="2">
    <source>
        <dbReference type="EMBL" id="RZM76535.1"/>
    </source>
</evidence>
<dbReference type="GO" id="GO:0008476">
    <property type="term" value="F:protein-tyrosine sulfotransferase activity"/>
    <property type="evidence" value="ECO:0007669"/>
    <property type="project" value="InterPro"/>
</dbReference>
<keyword evidence="1 2" id="KW-0808">Transferase</keyword>
<dbReference type="InterPro" id="IPR026634">
    <property type="entry name" value="TPST-like"/>
</dbReference>
<dbReference type="InterPro" id="IPR027417">
    <property type="entry name" value="P-loop_NTPase"/>
</dbReference>
<dbReference type="AlphaFoldDB" id="A0A4Q7E7D5"/>
<evidence type="ECO:0000256" key="1">
    <source>
        <dbReference type="ARBA" id="ARBA00022679"/>
    </source>
</evidence>
<comment type="caution">
    <text evidence="2">The sequence shown here is derived from an EMBL/GenBank/DDBJ whole genome shotgun (WGS) entry which is preliminary data.</text>
</comment>
<proteinExistence type="predicted"/>
<dbReference type="PANTHER" id="PTHR12788:SF10">
    <property type="entry name" value="PROTEIN-TYROSINE SULFOTRANSFERASE"/>
    <property type="match status" value="1"/>
</dbReference>
<dbReference type="EMBL" id="QVFV01000005">
    <property type="protein sequence ID" value="RZM76535.1"/>
    <property type="molecule type" value="Genomic_DNA"/>
</dbReference>
<gene>
    <name evidence="2" type="ORF">DYY88_17860</name>
</gene>
<name>A0A4Q7E7D5_9CYAN</name>
<dbReference type="OrthoDB" id="7062607at2"/>
<dbReference type="Gene3D" id="3.40.50.300">
    <property type="entry name" value="P-loop containing nucleotide triphosphate hydrolases"/>
    <property type="match status" value="1"/>
</dbReference>
<organism evidence="2 3">
    <name type="scientific">Leptolyngbya iicbica LK</name>
    <dbReference type="NCBI Taxonomy" id="2294035"/>
    <lineage>
        <taxon>Bacteria</taxon>
        <taxon>Bacillati</taxon>
        <taxon>Cyanobacteriota</taxon>
        <taxon>Cyanophyceae</taxon>
        <taxon>Leptolyngbyales</taxon>
        <taxon>Leptolyngbyaceae</taxon>
        <taxon>Leptolyngbya group</taxon>
        <taxon>Leptolyngbya</taxon>
        <taxon>Leptolyngbya iicbica</taxon>
    </lineage>
</organism>
<dbReference type="Proteomes" id="UP000292459">
    <property type="component" value="Unassembled WGS sequence"/>
</dbReference>
<dbReference type="Pfam" id="PF13469">
    <property type="entry name" value="Sulfotransfer_3"/>
    <property type="match status" value="2"/>
</dbReference>
<dbReference type="SUPFAM" id="SSF52540">
    <property type="entry name" value="P-loop containing nucleoside triphosphate hydrolases"/>
    <property type="match status" value="1"/>
</dbReference>
<dbReference type="PANTHER" id="PTHR12788">
    <property type="entry name" value="PROTEIN-TYROSINE SULFOTRANSFERASE 2"/>
    <property type="match status" value="1"/>
</dbReference>
<accession>A0A4Q7E7D5</accession>
<protein>
    <submittedName>
        <fullName evidence="2">Sulfotransferase</fullName>
    </submittedName>
</protein>
<sequence length="318" mass="37101">MILFLAEFLLIMANKVVFILGIGRSGSTMLDLMLGSHSEGFSLGEISKLPEIYRRHPSPASFCPTGTFWQDHFSQKDAEQLALGLGGRRLNQFVPLKVERWVRELVGKDAVLNPYLLLHERIQKSLLIDSSKYPDWVGQRLKAREFRQNKLEAYVINVVRDGRAVLNSYLRAYPDRTVETLSRRWLSNLEESERVYDSVSPERRLRVRYEELATSPTETMQQVCSFLKIPFEPDMLEYWKHEHYYIAGSRSARALIARYHEQPVPDAVKEVHGNYYADMDLTIKLDQRWRKELSAEKIKAFYDIVGDRNRPLEWNESS</sequence>